<proteinExistence type="predicted"/>
<evidence type="ECO:0000313" key="5">
    <source>
        <dbReference type="Proteomes" id="UP001501444"/>
    </source>
</evidence>
<accession>A0ABP5UJT3</accession>
<evidence type="ECO:0000256" key="1">
    <source>
        <dbReference type="SAM" id="MobiDB-lite"/>
    </source>
</evidence>
<keyword evidence="3" id="KW-0732">Signal</keyword>
<reference evidence="5" key="1">
    <citation type="journal article" date="2019" name="Int. J. Syst. Evol. Microbiol.">
        <title>The Global Catalogue of Microorganisms (GCM) 10K type strain sequencing project: providing services to taxonomists for standard genome sequencing and annotation.</title>
        <authorList>
            <consortium name="The Broad Institute Genomics Platform"/>
            <consortium name="The Broad Institute Genome Sequencing Center for Infectious Disease"/>
            <person name="Wu L."/>
            <person name="Ma J."/>
        </authorList>
    </citation>
    <scope>NUCLEOTIDE SEQUENCE [LARGE SCALE GENOMIC DNA]</scope>
    <source>
        <strain evidence="5">JCM 3272</strain>
    </source>
</reference>
<dbReference type="RefSeq" id="WP_344618359.1">
    <property type="nucleotide sequence ID" value="NZ_BAAARV010000085.1"/>
</dbReference>
<feature type="transmembrane region" description="Helical" evidence="2">
    <location>
        <begin position="66"/>
        <end position="86"/>
    </location>
</feature>
<keyword evidence="5" id="KW-1185">Reference proteome</keyword>
<keyword evidence="2" id="KW-0812">Transmembrane</keyword>
<feature type="signal peptide" evidence="3">
    <location>
        <begin position="1"/>
        <end position="18"/>
    </location>
</feature>
<feature type="chain" id="PRO_5045706771" evidence="3">
    <location>
        <begin position="19"/>
        <end position="148"/>
    </location>
</feature>
<feature type="transmembrane region" description="Helical" evidence="2">
    <location>
        <begin position="28"/>
        <end position="54"/>
    </location>
</feature>
<sequence length="148" mass="14900">MRTLLVFCCGALALNAAAGVAAYFLPKAALLIAVGILLMVALLLGGCALVAVYLSRRLGDTVIDRFRATWGATPTAAAACCLLLGLANGVYRFTMHYASHDDWRTLPVTGACGAAAGAVVLWGALRARSGGAAGTGRTSTTALGGADG</sequence>
<evidence type="ECO:0000256" key="3">
    <source>
        <dbReference type="SAM" id="SignalP"/>
    </source>
</evidence>
<dbReference type="Proteomes" id="UP001501444">
    <property type="component" value="Unassembled WGS sequence"/>
</dbReference>
<comment type="caution">
    <text evidence="4">The sequence shown here is derived from an EMBL/GenBank/DDBJ whole genome shotgun (WGS) entry which is preliminary data.</text>
</comment>
<gene>
    <name evidence="4" type="ORF">GCM10010170_085230</name>
</gene>
<protein>
    <submittedName>
        <fullName evidence="4">Uncharacterized protein</fullName>
    </submittedName>
</protein>
<keyword evidence="2" id="KW-1133">Transmembrane helix</keyword>
<feature type="transmembrane region" description="Helical" evidence="2">
    <location>
        <begin position="106"/>
        <end position="125"/>
    </location>
</feature>
<keyword evidence="2" id="KW-0472">Membrane</keyword>
<organism evidence="4 5">
    <name type="scientific">Dactylosporangium salmoneum</name>
    <dbReference type="NCBI Taxonomy" id="53361"/>
    <lineage>
        <taxon>Bacteria</taxon>
        <taxon>Bacillati</taxon>
        <taxon>Actinomycetota</taxon>
        <taxon>Actinomycetes</taxon>
        <taxon>Micromonosporales</taxon>
        <taxon>Micromonosporaceae</taxon>
        <taxon>Dactylosporangium</taxon>
    </lineage>
</organism>
<evidence type="ECO:0000256" key="2">
    <source>
        <dbReference type="SAM" id="Phobius"/>
    </source>
</evidence>
<dbReference type="EMBL" id="BAAARV010000085">
    <property type="protein sequence ID" value="GAA2378952.1"/>
    <property type="molecule type" value="Genomic_DNA"/>
</dbReference>
<feature type="region of interest" description="Disordered" evidence="1">
    <location>
        <begin position="129"/>
        <end position="148"/>
    </location>
</feature>
<name>A0ABP5UJT3_9ACTN</name>
<evidence type="ECO:0000313" key="4">
    <source>
        <dbReference type="EMBL" id="GAA2378952.1"/>
    </source>
</evidence>